<comment type="similarity">
    <text evidence="2">Belongs to the peptidase S26C family.</text>
</comment>
<dbReference type="Pfam" id="PF10502">
    <property type="entry name" value="Peptidase_S26"/>
    <property type="match status" value="1"/>
</dbReference>
<name>A0ABY5ZK06_9BACT</name>
<evidence type="ECO:0000313" key="9">
    <source>
        <dbReference type="EMBL" id="UWZ79383.1"/>
    </source>
</evidence>
<evidence type="ECO:0000256" key="5">
    <source>
        <dbReference type="ARBA" id="ARBA00022764"/>
    </source>
</evidence>
<dbReference type="EC" id="3.4.21.89" evidence="7"/>
<protein>
    <recommendedName>
        <fullName evidence="3 7">Signal peptidase I</fullName>
        <ecNumber evidence="7">3.4.21.89</ecNumber>
    </recommendedName>
</protein>
<keyword evidence="7" id="KW-0645">Protease</keyword>
<keyword evidence="7" id="KW-0378">Hydrolase</keyword>
<evidence type="ECO:0000313" key="10">
    <source>
        <dbReference type="Proteomes" id="UP001060414"/>
    </source>
</evidence>
<dbReference type="RefSeq" id="WP_260747736.1">
    <property type="nucleotide sequence ID" value="NZ_CP092109.1"/>
</dbReference>
<keyword evidence="6" id="KW-0184">Conjugation</keyword>
<proteinExistence type="inferred from homology"/>
<evidence type="ECO:0000256" key="6">
    <source>
        <dbReference type="ARBA" id="ARBA00022971"/>
    </source>
</evidence>
<evidence type="ECO:0000256" key="2">
    <source>
        <dbReference type="ARBA" id="ARBA00005849"/>
    </source>
</evidence>
<dbReference type="InterPro" id="IPR019533">
    <property type="entry name" value="Peptidase_S26"/>
</dbReference>
<dbReference type="InterPro" id="IPR000223">
    <property type="entry name" value="Pept_S26A_signal_pept_1"/>
</dbReference>
<evidence type="ECO:0000256" key="3">
    <source>
        <dbReference type="ARBA" id="ARBA00019232"/>
    </source>
</evidence>
<accession>A0ABY5ZK06</accession>
<dbReference type="NCBIfam" id="TIGR02771">
    <property type="entry name" value="TraF_Ti"/>
    <property type="match status" value="1"/>
</dbReference>
<gene>
    <name evidence="9" type="primary">traF</name>
    <name evidence="9" type="ORF">L9S41_17125</name>
</gene>
<comment type="similarity">
    <text evidence="7">Belongs to the peptidase S26 family.</text>
</comment>
<keyword evidence="5" id="KW-0574">Periplasm</keyword>
<keyword evidence="4" id="KW-0732">Signal</keyword>
<dbReference type="InterPro" id="IPR036286">
    <property type="entry name" value="LexA/Signal_pep-like_sf"/>
</dbReference>
<dbReference type="Proteomes" id="UP001060414">
    <property type="component" value="Chromosome"/>
</dbReference>
<sequence>MKIPTFRLALALVATVTVGGLIAGHSYGLRWNKTASLPPGIYQVTEAAPSEIERGSMVMFCPEQSEVQLEARERGYLPWGFACPGGFAPLFKIAMAMPGDVVEATPAGITINGQPVANSSRLEADSEGRALPPLPTSGEVPPGMVWLLSDYAPRSWDSRYFGPVPVDTVYGLARPVWTVE</sequence>
<evidence type="ECO:0000256" key="1">
    <source>
        <dbReference type="ARBA" id="ARBA00004418"/>
    </source>
</evidence>
<dbReference type="SUPFAM" id="SSF51306">
    <property type="entry name" value="LexA/Signal peptidase"/>
    <property type="match status" value="1"/>
</dbReference>
<evidence type="ECO:0000256" key="7">
    <source>
        <dbReference type="RuleBase" id="RU362042"/>
    </source>
</evidence>
<comment type="catalytic activity">
    <reaction evidence="7">
        <text>Cleavage of hydrophobic, N-terminal signal or leader sequences from secreted and periplasmic proteins.</text>
        <dbReference type="EC" id="3.4.21.89"/>
    </reaction>
</comment>
<dbReference type="EMBL" id="CP092109">
    <property type="protein sequence ID" value="UWZ79383.1"/>
    <property type="molecule type" value="Genomic_DNA"/>
</dbReference>
<feature type="domain" description="Peptidase S26" evidence="8">
    <location>
        <begin position="9"/>
        <end position="177"/>
    </location>
</feature>
<reference evidence="9" key="1">
    <citation type="journal article" date="2022" name="Environ. Microbiol.">
        <title>Geoalkalibacter halelectricus SAP #1 sp. nov. possessing extracellular electron transfer and mineral#reducing capabilities from a haloalkaline environment.</title>
        <authorList>
            <person name="Yadav S."/>
            <person name="Singh R."/>
            <person name="Sundharam S.S."/>
            <person name="Chaudhary S."/>
            <person name="Krishnamurthi S."/>
            <person name="Patil S.A."/>
        </authorList>
    </citation>
    <scope>NUCLEOTIDE SEQUENCE</scope>
    <source>
        <strain evidence="9">SAP-1</strain>
    </source>
</reference>
<comment type="subcellular location">
    <subcellularLocation>
        <location evidence="7">Membrane</location>
        <topology evidence="7">Single-pass type II membrane protein</topology>
    </subcellularLocation>
    <subcellularLocation>
        <location evidence="1">Periplasm</location>
    </subcellularLocation>
</comment>
<dbReference type="InterPro" id="IPR014139">
    <property type="entry name" value="Peptidase_S26C_TraF"/>
</dbReference>
<evidence type="ECO:0000256" key="4">
    <source>
        <dbReference type="ARBA" id="ARBA00022729"/>
    </source>
</evidence>
<keyword evidence="10" id="KW-1185">Reference proteome</keyword>
<organism evidence="9 10">
    <name type="scientific">Geoalkalibacter halelectricus</name>
    <dbReference type="NCBI Taxonomy" id="2847045"/>
    <lineage>
        <taxon>Bacteria</taxon>
        <taxon>Pseudomonadati</taxon>
        <taxon>Thermodesulfobacteriota</taxon>
        <taxon>Desulfuromonadia</taxon>
        <taxon>Desulfuromonadales</taxon>
        <taxon>Geoalkalibacteraceae</taxon>
        <taxon>Geoalkalibacter</taxon>
    </lineage>
</organism>
<evidence type="ECO:0000259" key="8">
    <source>
        <dbReference type="Pfam" id="PF10502"/>
    </source>
</evidence>
<dbReference type="NCBIfam" id="TIGR02227">
    <property type="entry name" value="sigpep_I_bact"/>
    <property type="match status" value="1"/>
</dbReference>
<dbReference type="Gene3D" id="2.10.109.10">
    <property type="entry name" value="Umud Fragment, subunit A"/>
    <property type="match status" value="1"/>
</dbReference>